<gene>
    <name evidence="1" type="primary">RSU1</name>
    <name evidence="1" type="ORF">GBF38_017400</name>
</gene>
<organism evidence="1 2">
    <name type="scientific">Nibea albiflora</name>
    <name type="common">Yellow drum</name>
    <name type="synonym">Corvina albiflora</name>
    <dbReference type="NCBI Taxonomy" id="240163"/>
    <lineage>
        <taxon>Eukaryota</taxon>
        <taxon>Metazoa</taxon>
        <taxon>Chordata</taxon>
        <taxon>Craniata</taxon>
        <taxon>Vertebrata</taxon>
        <taxon>Euteleostomi</taxon>
        <taxon>Actinopterygii</taxon>
        <taxon>Neopterygii</taxon>
        <taxon>Teleostei</taxon>
        <taxon>Neoteleostei</taxon>
        <taxon>Acanthomorphata</taxon>
        <taxon>Eupercaria</taxon>
        <taxon>Sciaenidae</taxon>
        <taxon>Nibea</taxon>
    </lineage>
</organism>
<dbReference type="EMBL" id="CM024805">
    <property type="protein sequence ID" value="KAG8009278.1"/>
    <property type="molecule type" value="Genomic_DNA"/>
</dbReference>
<sequence>MSKSLKKIVEESREKNLPEVEMCDRGISNMLDIPGLFTLSNITQLVLSHNKLTVVPANISELKNVEVLNMFNNQIEELPTQISSLQKLKHLNLGNSNFKKQQKADMKCIFTVMALCVYLCEHSMNRLSSLPRGFGSLPALEVLDLTYNNLNHNSLPGNFFYLTTLRALYLSDNDFEVLPADIGKLTKLQICKDHRHSVGGCRGAARGGERSTCGAAEQLEEQLEEEREAPVVQQNS</sequence>
<keyword evidence="2" id="KW-1185">Reference proteome</keyword>
<name>A0ACB7F483_NIBAL</name>
<proteinExistence type="predicted"/>
<evidence type="ECO:0000313" key="1">
    <source>
        <dbReference type="EMBL" id="KAG8009278.1"/>
    </source>
</evidence>
<protein>
    <submittedName>
        <fullName evidence="1">Ras suppressor protein 1</fullName>
    </submittedName>
</protein>
<reference evidence="1" key="1">
    <citation type="submission" date="2020-04" db="EMBL/GenBank/DDBJ databases">
        <title>A chromosome-scale assembly and high-density genetic map of the yellow drum (Nibea albiflora) genome.</title>
        <authorList>
            <person name="Xu D."/>
            <person name="Zhang W."/>
            <person name="Chen R."/>
            <person name="Tan P."/>
            <person name="Wang L."/>
            <person name="Song H."/>
            <person name="Tian L."/>
            <person name="Zhu Q."/>
            <person name="Wang B."/>
        </authorList>
    </citation>
    <scope>NUCLEOTIDE SEQUENCE</scope>
    <source>
        <strain evidence="1">ZJHYS-2018</strain>
    </source>
</reference>
<dbReference type="Proteomes" id="UP000805704">
    <property type="component" value="Chromosome 17"/>
</dbReference>
<evidence type="ECO:0000313" key="2">
    <source>
        <dbReference type="Proteomes" id="UP000805704"/>
    </source>
</evidence>
<comment type="caution">
    <text evidence="1">The sequence shown here is derived from an EMBL/GenBank/DDBJ whole genome shotgun (WGS) entry which is preliminary data.</text>
</comment>
<accession>A0ACB7F483</accession>